<dbReference type="SUPFAM" id="SSF103515">
    <property type="entry name" value="Autotransporter"/>
    <property type="match status" value="1"/>
</dbReference>
<dbReference type="Pfam" id="PF03797">
    <property type="entry name" value="Autotransporter"/>
    <property type="match status" value="1"/>
</dbReference>
<dbReference type="Proteomes" id="UP001155380">
    <property type="component" value="Unassembled WGS sequence"/>
</dbReference>
<gene>
    <name evidence="2" type="ORF">NBH21_23495</name>
</gene>
<proteinExistence type="predicted"/>
<dbReference type="PROSITE" id="PS51208">
    <property type="entry name" value="AUTOTRANSPORTER"/>
    <property type="match status" value="1"/>
</dbReference>
<evidence type="ECO:0000313" key="3">
    <source>
        <dbReference type="Proteomes" id="UP001155380"/>
    </source>
</evidence>
<dbReference type="InterPro" id="IPR036709">
    <property type="entry name" value="Autotransporte_beta_dom_sf"/>
</dbReference>
<dbReference type="Gene3D" id="2.40.128.130">
    <property type="entry name" value="Autotransporter beta-domain"/>
    <property type="match status" value="1"/>
</dbReference>
<reference evidence="2" key="1">
    <citation type="submission" date="2022-06" db="EMBL/GenBank/DDBJ databases">
        <authorList>
            <person name="Sun Q."/>
        </authorList>
    </citation>
    <scope>NUCLEOTIDE SEQUENCE</scope>
    <source>
        <strain evidence="2">S101</strain>
    </source>
</reference>
<name>A0AAJ1C0W8_9HYPH</name>
<dbReference type="AlphaFoldDB" id="A0AAJ1C0W8"/>
<comment type="caution">
    <text evidence="2">The sequence shown here is derived from an EMBL/GenBank/DDBJ whole genome shotgun (WGS) entry which is preliminary data.</text>
</comment>
<organism evidence="2 3">
    <name type="scientific">Ciceribacter sichuanensis</name>
    <dbReference type="NCBI Taxonomy" id="2949647"/>
    <lineage>
        <taxon>Bacteria</taxon>
        <taxon>Pseudomonadati</taxon>
        <taxon>Pseudomonadota</taxon>
        <taxon>Alphaproteobacteria</taxon>
        <taxon>Hyphomicrobiales</taxon>
        <taxon>Rhizobiaceae</taxon>
        <taxon>Ciceribacter</taxon>
    </lineage>
</organism>
<dbReference type="SMART" id="SM00869">
    <property type="entry name" value="Autotransporter"/>
    <property type="match status" value="1"/>
</dbReference>
<accession>A0AAJ1C0W8</accession>
<evidence type="ECO:0000259" key="1">
    <source>
        <dbReference type="PROSITE" id="PS51208"/>
    </source>
</evidence>
<dbReference type="RefSeq" id="WP_250916339.1">
    <property type="nucleotide sequence ID" value="NZ_JAMXLX010000011.1"/>
</dbReference>
<feature type="domain" description="Autotransporter" evidence="1">
    <location>
        <begin position="490"/>
        <end position="766"/>
    </location>
</feature>
<dbReference type="EMBL" id="JAMXLX010000011">
    <property type="protein sequence ID" value="MCO5959746.1"/>
    <property type="molecule type" value="Genomic_DNA"/>
</dbReference>
<evidence type="ECO:0000313" key="2">
    <source>
        <dbReference type="EMBL" id="MCO5959746.1"/>
    </source>
</evidence>
<sequence>MELAPINTSATPTTQTLSITGNTVINNPSYSAVYSQTFAADHDLDVYIGEGVSITSAGGFGAVWLRNDVSGDISIVNNATVTATLVGPGITVTTNQGNVSIVNNGHVTSMTERGLYGDGGYNDTDASPVLVSIVNNGVVDAYTAGIRSINYHGLSTITNTGTVSSETRQGLVAWSASGDASLHNSGNVTAYDDIALQAWSTMGDVTIVNSGWAGAYDDTSITDSGAGHFGIQAYAEISGDISIVNSGTVYAPDDIAVSAEADLGDISIVNSGEITGQSGIDAVTGGGQIAIENSGTVKALEGEGVTLRGARLSNSGSIDAATYGVYLEGSGNSITSSGSISGDTASIFYGAGGNTLNILPGSAFHGVVDYNNTTGNSTTFGAGSYRIPSANYIASENSITLDNSSQVLVLSDADTTGTINVVTATPIANIANQYTSSVSDVIGSILALDIQRPGDIAGAGPGAEPLAYVEEKQVTPSQQAIASISDGLAVDRSGNLFWARVFGGGRHQPGTSDDLESNIYHYGLIAGADRQFGDMRIGLFAGAGAVNAELSDDSSSIEGRTAFLGFYGSVPVEGLLVNGSFTLGAIDNETKRSINAGTEWAKGDFWGWYLSPELSVSQAFDIVPEWSLTPSARLRYVGAFYDDYTENGSSQNLSYNSSETHSLEGRLQMDLTRRTMLQSGRAAAVSFSGAVVDTQNLGDTGYRASLDDTEFKLTDSSARNVVGLRLGASFDVQIKEAMSIYGGVEGTVYTDESVSYTGRLGLKTTF</sequence>
<dbReference type="InterPro" id="IPR005546">
    <property type="entry name" value="Autotransporte_beta"/>
</dbReference>
<protein>
    <submittedName>
        <fullName evidence="2">Autotransporter domain-containing protein</fullName>
    </submittedName>
</protein>